<evidence type="ECO:0000313" key="3">
    <source>
        <dbReference type="Proteomes" id="UP000306918"/>
    </source>
</evidence>
<feature type="transmembrane region" description="Helical" evidence="1">
    <location>
        <begin position="109"/>
        <end position="134"/>
    </location>
</feature>
<dbReference type="Proteomes" id="UP000306918">
    <property type="component" value="Unassembled WGS sequence"/>
</dbReference>
<keyword evidence="1" id="KW-0812">Transmembrane</keyword>
<reference evidence="2 3" key="1">
    <citation type="submission" date="2019-04" db="EMBL/GenBank/DDBJ databases">
        <title>Niastella caeni sp. nov., isolated from activated sludge.</title>
        <authorList>
            <person name="Sheng M."/>
        </authorList>
    </citation>
    <scope>NUCLEOTIDE SEQUENCE [LARGE SCALE GENOMIC DNA]</scope>
    <source>
        <strain evidence="2 3">HX-2-15</strain>
    </source>
</reference>
<organism evidence="2 3">
    <name type="scientific">Niastella caeni</name>
    <dbReference type="NCBI Taxonomy" id="2569763"/>
    <lineage>
        <taxon>Bacteria</taxon>
        <taxon>Pseudomonadati</taxon>
        <taxon>Bacteroidota</taxon>
        <taxon>Chitinophagia</taxon>
        <taxon>Chitinophagales</taxon>
        <taxon>Chitinophagaceae</taxon>
        <taxon>Niastella</taxon>
    </lineage>
</organism>
<proteinExistence type="predicted"/>
<feature type="transmembrane region" description="Helical" evidence="1">
    <location>
        <begin position="140"/>
        <end position="158"/>
    </location>
</feature>
<protein>
    <recommendedName>
        <fullName evidence="4">DUF3592 domain-containing protein</fullName>
    </recommendedName>
</protein>
<dbReference type="OrthoDB" id="954824at2"/>
<feature type="transmembrane region" description="Helical" evidence="1">
    <location>
        <begin position="6"/>
        <end position="23"/>
    </location>
</feature>
<keyword evidence="3" id="KW-1185">Reference proteome</keyword>
<gene>
    <name evidence="2" type="ORF">FAM09_26990</name>
</gene>
<evidence type="ECO:0000313" key="2">
    <source>
        <dbReference type="EMBL" id="THU32442.1"/>
    </source>
</evidence>
<evidence type="ECO:0008006" key="4">
    <source>
        <dbReference type="Google" id="ProtNLM"/>
    </source>
</evidence>
<dbReference type="EMBL" id="STFF01000011">
    <property type="protein sequence ID" value="THU32442.1"/>
    <property type="molecule type" value="Genomic_DNA"/>
</dbReference>
<evidence type="ECO:0000256" key="1">
    <source>
        <dbReference type="SAM" id="Phobius"/>
    </source>
</evidence>
<name>A0A4S8HI65_9BACT</name>
<dbReference type="AlphaFoldDB" id="A0A4S8HI65"/>
<accession>A0A4S8HI65</accession>
<keyword evidence="1" id="KW-1133">Transmembrane helix</keyword>
<keyword evidence="1" id="KW-0472">Membrane</keyword>
<dbReference type="RefSeq" id="WP_136580284.1">
    <property type="nucleotide sequence ID" value="NZ_STFF01000011.1"/>
</dbReference>
<sequence length="166" mass="19292">MEFEYFLASGLVVLIVGISFLWNRINFIKKGNIAIATVVKLEMRPDSEDNPYYIPFFQFTSRYNNEIIYQHSDTQSRDTWVLRQTAKVAYKEGFFNDDHEILLLTFNNVFGLSTILLNVGMVLLIISGSCYWNVSGYTPFYIVLGSITIVTLTLRIWANRFFKNLE</sequence>
<comment type="caution">
    <text evidence="2">The sequence shown here is derived from an EMBL/GenBank/DDBJ whole genome shotgun (WGS) entry which is preliminary data.</text>
</comment>